<dbReference type="AlphaFoldDB" id="A0A370NSN4"/>
<keyword evidence="2" id="KW-0378">Hydrolase</keyword>
<dbReference type="GO" id="GO:0016787">
    <property type="term" value="F:hydrolase activity"/>
    <property type="evidence" value="ECO:0007669"/>
    <property type="project" value="UniProtKB-KW"/>
</dbReference>
<dbReference type="Pfam" id="PF12697">
    <property type="entry name" value="Abhydrolase_6"/>
    <property type="match status" value="1"/>
</dbReference>
<reference evidence="3" key="1">
    <citation type="submission" date="2018-06" db="EMBL/GenBank/DDBJ databases">
        <authorList>
            <person name="Feng T."/>
            <person name="Jeon C.O."/>
        </authorList>
    </citation>
    <scope>NUCLEOTIDE SEQUENCE [LARGE SCALE GENOMIC DNA]</scope>
    <source>
        <strain evidence="3">S23</strain>
    </source>
</reference>
<dbReference type="PANTHER" id="PTHR43798">
    <property type="entry name" value="MONOACYLGLYCEROL LIPASE"/>
    <property type="match status" value="1"/>
</dbReference>
<dbReference type="Gene3D" id="3.40.50.1820">
    <property type="entry name" value="alpha/beta hydrolase"/>
    <property type="match status" value="1"/>
</dbReference>
<accession>A0A370NSN4</accession>
<dbReference type="InterPro" id="IPR000073">
    <property type="entry name" value="AB_hydrolase_1"/>
</dbReference>
<name>A0A370NSN4_9BURK</name>
<sequence length="262" mass="28121">MCSGADVEGCDVVEVGWGPVRVVAVHGIQGTRSTWLPLADSMADTCTFVLPNLPGRGHAPRPRCPEDYTLDAFAALLRQTIADHAADGPFVLAGWSMGVSVVLAYLAMARQTPSLPNPVGLVLVSGTPQLNAVQWFESFAPDPLLEEIAAREHRLGLREAADHRSVAWTWRALRETDQRAGLCAIDCPTLIIHGSEDEDCPVSHAAAMAEKIPDAVLVVLDGAGHSVLTQNTGEVAATLRAHWPHLTRRISLTEQHAPLETS</sequence>
<organism evidence="2 3">
    <name type="scientific">Cupriavidus lacunae</name>
    <dbReference type="NCBI Taxonomy" id="2666307"/>
    <lineage>
        <taxon>Bacteria</taxon>
        <taxon>Pseudomonadati</taxon>
        <taxon>Pseudomonadota</taxon>
        <taxon>Betaproteobacteria</taxon>
        <taxon>Burkholderiales</taxon>
        <taxon>Burkholderiaceae</taxon>
        <taxon>Cupriavidus</taxon>
    </lineage>
</organism>
<dbReference type="PANTHER" id="PTHR43798:SF33">
    <property type="entry name" value="HYDROLASE, PUTATIVE (AFU_ORTHOLOGUE AFUA_2G14860)-RELATED"/>
    <property type="match status" value="1"/>
</dbReference>
<dbReference type="InterPro" id="IPR029058">
    <property type="entry name" value="AB_hydrolase_fold"/>
</dbReference>
<evidence type="ECO:0000259" key="1">
    <source>
        <dbReference type="Pfam" id="PF12697"/>
    </source>
</evidence>
<evidence type="ECO:0000313" key="3">
    <source>
        <dbReference type="Proteomes" id="UP000255165"/>
    </source>
</evidence>
<feature type="domain" description="AB hydrolase-1" evidence="1">
    <location>
        <begin position="22"/>
        <end position="237"/>
    </location>
</feature>
<dbReference type="InterPro" id="IPR050266">
    <property type="entry name" value="AB_hydrolase_sf"/>
</dbReference>
<gene>
    <name evidence="2" type="ORF">DN412_19690</name>
</gene>
<protein>
    <submittedName>
        <fullName evidence="2">Alpha/beta hydrolase</fullName>
    </submittedName>
</protein>
<comment type="caution">
    <text evidence="2">The sequence shown here is derived from an EMBL/GenBank/DDBJ whole genome shotgun (WGS) entry which is preliminary data.</text>
</comment>
<dbReference type="Proteomes" id="UP000255165">
    <property type="component" value="Unassembled WGS sequence"/>
</dbReference>
<proteinExistence type="predicted"/>
<dbReference type="SUPFAM" id="SSF53474">
    <property type="entry name" value="alpha/beta-Hydrolases"/>
    <property type="match status" value="1"/>
</dbReference>
<dbReference type="EMBL" id="QKWJ01000024">
    <property type="protein sequence ID" value="RDK08626.1"/>
    <property type="molecule type" value="Genomic_DNA"/>
</dbReference>
<evidence type="ECO:0000313" key="2">
    <source>
        <dbReference type="EMBL" id="RDK08626.1"/>
    </source>
</evidence>
<dbReference type="GO" id="GO:0016020">
    <property type="term" value="C:membrane"/>
    <property type="evidence" value="ECO:0007669"/>
    <property type="project" value="TreeGrafter"/>
</dbReference>
<keyword evidence="3" id="KW-1185">Reference proteome</keyword>